<evidence type="ECO:0000313" key="3">
    <source>
        <dbReference type="Proteomes" id="UP000198943"/>
    </source>
</evidence>
<dbReference type="GO" id="GO:0004519">
    <property type="term" value="F:endonuclease activity"/>
    <property type="evidence" value="ECO:0007669"/>
    <property type="project" value="UniProtKB-KW"/>
</dbReference>
<evidence type="ECO:0000256" key="1">
    <source>
        <dbReference type="ARBA" id="ARBA00006738"/>
    </source>
</evidence>
<protein>
    <submittedName>
        <fullName evidence="2">Predicted endonuclease</fullName>
    </submittedName>
</protein>
<dbReference type="InterPro" id="IPR011335">
    <property type="entry name" value="Restrct_endonuc-II-like"/>
</dbReference>
<dbReference type="SUPFAM" id="SSF52980">
    <property type="entry name" value="Restriction endonuclease-like"/>
    <property type="match status" value="1"/>
</dbReference>
<dbReference type="Gene3D" id="3.40.1350.10">
    <property type="match status" value="1"/>
</dbReference>
<keyword evidence="2" id="KW-0378">Hydrolase</keyword>
<keyword evidence="2" id="KW-0255">Endonuclease</keyword>
<dbReference type="GO" id="GO:0003676">
    <property type="term" value="F:nucleic acid binding"/>
    <property type="evidence" value="ECO:0007669"/>
    <property type="project" value="InterPro"/>
</dbReference>
<accession>A0A1G6KRN4</accession>
<gene>
    <name evidence="2" type="ORF">SAMN04487864_10560</name>
</gene>
<dbReference type="EMBL" id="FMYW01000005">
    <property type="protein sequence ID" value="SDC33634.1"/>
    <property type="molecule type" value="Genomic_DNA"/>
</dbReference>
<keyword evidence="2" id="KW-0540">Nuclease</keyword>
<reference evidence="3" key="1">
    <citation type="submission" date="2016-10" db="EMBL/GenBank/DDBJ databases">
        <authorList>
            <person name="Varghese N."/>
            <person name="Submissions S."/>
        </authorList>
    </citation>
    <scope>NUCLEOTIDE SEQUENCE [LARGE SCALE GENOMIC DNA]</scope>
    <source>
        <strain evidence="3">DSM 11005</strain>
    </source>
</reference>
<name>A0A1G6KRN4_9FIRM</name>
<sequence>MERNFHSRWGELDLIAVKINESDYENEMYFDETAEGMNADATMGQGNGVHFVEVKTRTGSEYGTPGAAVTYTKQQKLRKTALVWLQEQEQYYSDLSFDVIEVWVVGKTAKIRWLKSCF</sequence>
<dbReference type="Pfam" id="PF02021">
    <property type="entry name" value="UPF0102"/>
    <property type="match status" value="1"/>
</dbReference>
<dbReference type="InterPro" id="IPR003509">
    <property type="entry name" value="UPF0102_YraN-like"/>
</dbReference>
<dbReference type="AlphaFoldDB" id="A0A1G6KRN4"/>
<comment type="similarity">
    <text evidence="1">Belongs to the UPF0102 family.</text>
</comment>
<organism evidence="2 3">
    <name type="scientific">Succiniclasticum ruminis</name>
    <dbReference type="NCBI Taxonomy" id="40841"/>
    <lineage>
        <taxon>Bacteria</taxon>
        <taxon>Bacillati</taxon>
        <taxon>Bacillota</taxon>
        <taxon>Negativicutes</taxon>
        <taxon>Acidaminococcales</taxon>
        <taxon>Acidaminococcaceae</taxon>
        <taxon>Succiniclasticum</taxon>
    </lineage>
</organism>
<dbReference type="PANTHER" id="PTHR34039">
    <property type="entry name" value="UPF0102 PROTEIN YRAN"/>
    <property type="match status" value="1"/>
</dbReference>
<keyword evidence="3" id="KW-1185">Reference proteome</keyword>
<evidence type="ECO:0000313" key="2">
    <source>
        <dbReference type="EMBL" id="SDC33634.1"/>
    </source>
</evidence>
<dbReference type="PANTHER" id="PTHR34039:SF1">
    <property type="entry name" value="UPF0102 PROTEIN YRAN"/>
    <property type="match status" value="1"/>
</dbReference>
<proteinExistence type="inferred from homology"/>
<dbReference type="Proteomes" id="UP000198943">
    <property type="component" value="Unassembled WGS sequence"/>
</dbReference>
<dbReference type="InterPro" id="IPR011856">
    <property type="entry name" value="tRNA_endonuc-like_dom_sf"/>
</dbReference>